<dbReference type="EMBL" id="JBBKTW010000011">
    <property type="protein sequence ID" value="MEN2991383.1"/>
    <property type="molecule type" value="Genomic_DNA"/>
</dbReference>
<gene>
    <name evidence="2" type="ORF">WG926_23930</name>
</gene>
<evidence type="ECO:0000313" key="2">
    <source>
        <dbReference type="EMBL" id="MEN2991383.1"/>
    </source>
</evidence>
<dbReference type="SUPFAM" id="SSF47336">
    <property type="entry name" value="ACP-like"/>
    <property type="match status" value="1"/>
</dbReference>
<accession>A0ABU9YRF0</accession>
<proteinExistence type="predicted"/>
<dbReference type="InterPro" id="IPR036736">
    <property type="entry name" value="ACP-like_sf"/>
</dbReference>
<evidence type="ECO:0000313" key="3">
    <source>
        <dbReference type="Proteomes" id="UP001413721"/>
    </source>
</evidence>
<dbReference type="RefSeq" id="WP_345932088.1">
    <property type="nucleotide sequence ID" value="NZ_JBBKTV010000002.1"/>
</dbReference>
<protein>
    <submittedName>
        <fullName evidence="2">Acyl carrier protein</fullName>
    </submittedName>
</protein>
<dbReference type="Pfam" id="PF00550">
    <property type="entry name" value="PP-binding"/>
    <property type="match status" value="1"/>
</dbReference>
<dbReference type="Gene3D" id="1.10.1200.10">
    <property type="entry name" value="ACP-like"/>
    <property type="match status" value="1"/>
</dbReference>
<organism evidence="2 3">
    <name type="scientific">Tistrella arctica</name>
    <dbReference type="NCBI Taxonomy" id="3133430"/>
    <lineage>
        <taxon>Bacteria</taxon>
        <taxon>Pseudomonadati</taxon>
        <taxon>Pseudomonadota</taxon>
        <taxon>Alphaproteobacteria</taxon>
        <taxon>Geminicoccales</taxon>
        <taxon>Geminicoccaceae</taxon>
        <taxon>Tistrella</taxon>
    </lineage>
</organism>
<evidence type="ECO:0000259" key="1">
    <source>
        <dbReference type="PROSITE" id="PS50075"/>
    </source>
</evidence>
<keyword evidence="3" id="KW-1185">Reference proteome</keyword>
<feature type="domain" description="Carrier" evidence="1">
    <location>
        <begin position="1"/>
        <end position="76"/>
    </location>
</feature>
<dbReference type="InterPro" id="IPR009081">
    <property type="entry name" value="PP-bd_ACP"/>
</dbReference>
<sequence>MSRLARIKEILEETLDVEDLAVTPELSAADVDEWDSLNHIRFIVAIEDEYTIKFTTKEIADMRNIGDLMATIDAKTGG</sequence>
<comment type="caution">
    <text evidence="2">The sequence shown here is derived from an EMBL/GenBank/DDBJ whole genome shotgun (WGS) entry which is preliminary data.</text>
</comment>
<reference evidence="2 3" key="1">
    <citation type="submission" date="2024-03" db="EMBL/GenBank/DDBJ databases">
        <title>High-quality draft genome sequencing of Tistrella sp. BH-R2-4.</title>
        <authorList>
            <person name="Dong C."/>
        </authorList>
    </citation>
    <scope>NUCLEOTIDE SEQUENCE [LARGE SCALE GENOMIC DNA]</scope>
    <source>
        <strain evidence="2 3">BH-R2-4</strain>
    </source>
</reference>
<dbReference type="PROSITE" id="PS50075">
    <property type="entry name" value="CARRIER"/>
    <property type="match status" value="1"/>
</dbReference>
<name>A0ABU9YRF0_9PROT</name>
<dbReference type="Proteomes" id="UP001413721">
    <property type="component" value="Unassembled WGS sequence"/>
</dbReference>